<sequence length="148" mass="16564">MDWSKDAAKDAKRCVIGRILGSYVKVFKASEESVVPVLRGNAVGTGHFYRYKRVQGVDVAENESVFYIVSFQPNSRPDLMRCTGSCGEKGKRERLDHESASSDADNVHDFTCSFPGARKKRVLSNSFDIFFGKITSTFDKDDSIDIIH</sequence>
<name>A0A2I0TH43_LIMLA</name>
<keyword evidence="2" id="KW-1185">Reference proteome</keyword>
<evidence type="ECO:0000313" key="1">
    <source>
        <dbReference type="EMBL" id="PKU33096.1"/>
    </source>
</evidence>
<gene>
    <name evidence="1" type="ORF">llap_16599</name>
</gene>
<evidence type="ECO:0000313" key="2">
    <source>
        <dbReference type="Proteomes" id="UP000233556"/>
    </source>
</evidence>
<dbReference type="AlphaFoldDB" id="A0A2I0TH43"/>
<dbReference type="EMBL" id="KZ510468">
    <property type="protein sequence ID" value="PKU33096.1"/>
    <property type="molecule type" value="Genomic_DNA"/>
</dbReference>
<proteinExistence type="predicted"/>
<protein>
    <submittedName>
        <fullName evidence="1">Uncharacterized protein</fullName>
    </submittedName>
</protein>
<reference evidence="2" key="1">
    <citation type="submission" date="2017-11" db="EMBL/GenBank/DDBJ databases">
        <authorList>
            <person name="Lima N.C."/>
            <person name="Parody-Merino A.M."/>
            <person name="Battley P.F."/>
            <person name="Fidler A.E."/>
            <person name="Prosdocimi F."/>
        </authorList>
    </citation>
    <scope>NUCLEOTIDE SEQUENCE [LARGE SCALE GENOMIC DNA]</scope>
</reference>
<dbReference type="Proteomes" id="UP000233556">
    <property type="component" value="Unassembled WGS sequence"/>
</dbReference>
<organism evidence="1 2">
    <name type="scientific">Limosa lapponica baueri</name>
    <dbReference type="NCBI Taxonomy" id="1758121"/>
    <lineage>
        <taxon>Eukaryota</taxon>
        <taxon>Metazoa</taxon>
        <taxon>Chordata</taxon>
        <taxon>Craniata</taxon>
        <taxon>Vertebrata</taxon>
        <taxon>Euteleostomi</taxon>
        <taxon>Archelosauria</taxon>
        <taxon>Archosauria</taxon>
        <taxon>Dinosauria</taxon>
        <taxon>Saurischia</taxon>
        <taxon>Theropoda</taxon>
        <taxon>Coelurosauria</taxon>
        <taxon>Aves</taxon>
        <taxon>Neognathae</taxon>
        <taxon>Neoaves</taxon>
        <taxon>Charadriiformes</taxon>
        <taxon>Scolopacidae</taxon>
        <taxon>Limosa</taxon>
    </lineage>
</organism>
<reference evidence="2" key="2">
    <citation type="submission" date="2017-12" db="EMBL/GenBank/DDBJ databases">
        <title>Genome sequence of the Bar-tailed Godwit (Limosa lapponica baueri).</title>
        <authorList>
            <person name="Lima N.C.B."/>
            <person name="Parody-Merino A.M."/>
            <person name="Battley P.F."/>
            <person name="Fidler A.E."/>
            <person name="Prosdocimi F."/>
        </authorList>
    </citation>
    <scope>NUCLEOTIDE SEQUENCE [LARGE SCALE GENOMIC DNA]</scope>
</reference>
<accession>A0A2I0TH43</accession>